<dbReference type="InterPro" id="IPR050699">
    <property type="entry name" value="RNA-DNA_Helicase"/>
</dbReference>
<dbReference type="GO" id="GO:0003724">
    <property type="term" value="F:RNA helicase activity"/>
    <property type="evidence" value="ECO:0007669"/>
    <property type="project" value="UniProtKB-EC"/>
</dbReference>
<evidence type="ECO:0000256" key="4">
    <source>
        <dbReference type="ARBA" id="ARBA00022840"/>
    </source>
</evidence>
<evidence type="ECO:0008006" key="9">
    <source>
        <dbReference type="Google" id="ProtNLM"/>
    </source>
</evidence>
<keyword evidence="2" id="KW-0378">Hydrolase</keyword>
<dbReference type="PANTHER" id="PTHR12131">
    <property type="entry name" value="ATP-DEPENDENT RNA AND DNA HELICASE"/>
    <property type="match status" value="1"/>
</dbReference>
<accession>A0A8R1I3C6</accession>
<reference evidence="8" key="1">
    <citation type="submission" date="2010-08" db="EMBL/GenBank/DDBJ databases">
        <authorList>
            <consortium name="Caenorhabditis japonica Sequencing Consortium"/>
            <person name="Wilson R.K."/>
        </authorList>
    </citation>
    <scope>NUCLEOTIDE SEQUENCE [LARGE SCALE GENOMIC DNA]</scope>
    <source>
        <strain evidence="8">DF5081</strain>
    </source>
</reference>
<evidence type="ECO:0000256" key="1">
    <source>
        <dbReference type="ARBA" id="ARBA00022741"/>
    </source>
</evidence>
<keyword evidence="8" id="KW-1185">Reference proteome</keyword>
<dbReference type="GO" id="GO:0005524">
    <property type="term" value="F:ATP binding"/>
    <property type="evidence" value="ECO:0007669"/>
    <property type="project" value="UniProtKB-KW"/>
</dbReference>
<dbReference type="Gene3D" id="3.40.50.300">
    <property type="entry name" value="P-loop containing nucleotide triphosphate hydrolases"/>
    <property type="match status" value="2"/>
</dbReference>
<evidence type="ECO:0000256" key="3">
    <source>
        <dbReference type="ARBA" id="ARBA00022806"/>
    </source>
</evidence>
<proteinExistence type="predicted"/>
<name>A0A8R1I3C6_CAEJA</name>
<evidence type="ECO:0000313" key="7">
    <source>
        <dbReference type="EnsemblMetazoa" id="CJA19961.1"/>
    </source>
</evidence>
<organism evidence="7 8">
    <name type="scientific">Caenorhabditis japonica</name>
    <dbReference type="NCBI Taxonomy" id="281687"/>
    <lineage>
        <taxon>Eukaryota</taxon>
        <taxon>Metazoa</taxon>
        <taxon>Ecdysozoa</taxon>
        <taxon>Nematoda</taxon>
        <taxon>Chromadorea</taxon>
        <taxon>Rhabditida</taxon>
        <taxon>Rhabditina</taxon>
        <taxon>Rhabditomorpha</taxon>
        <taxon>Rhabditoidea</taxon>
        <taxon>Rhabditidae</taxon>
        <taxon>Peloderinae</taxon>
        <taxon>Caenorhabditis</taxon>
    </lineage>
</organism>
<sequence>MLPAHVKIVMLSATVPNCVEFADWVGRIKNRRINVISTDRRPVPLEHFLYTGQDGKTQKDMFKIIDRNGSFLLKGYNDAKDAKTRIYEKEKTATGDRGGRGGGRGGLGVSRNWPGKNDKNIYLNLINYMKLTDRLPMVVFVFSRKRYL</sequence>
<keyword evidence="1" id="KW-0547">Nucleotide-binding</keyword>
<dbReference type="GO" id="GO:0070478">
    <property type="term" value="P:nuclear-transcribed mRNA catabolic process, 3'-5' exonucleolytic nonsense-mediated decay"/>
    <property type="evidence" value="ECO:0007669"/>
    <property type="project" value="TreeGrafter"/>
</dbReference>
<comment type="catalytic activity">
    <reaction evidence="5">
        <text>ATP + H2O = ADP + phosphate + H(+)</text>
        <dbReference type="Rhea" id="RHEA:13065"/>
        <dbReference type="ChEBI" id="CHEBI:15377"/>
        <dbReference type="ChEBI" id="CHEBI:15378"/>
        <dbReference type="ChEBI" id="CHEBI:30616"/>
        <dbReference type="ChEBI" id="CHEBI:43474"/>
        <dbReference type="ChEBI" id="CHEBI:456216"/>
        <dbReference type="EC" id="3.6.4.13"/>
    </reaction>
</comment>
<dbReference type="GO" id="GO:0016787">
    <property type="term" value="F:hydrolase activity"/>
    <property type="evidence" value="ECO:0007669"/>
    <property type="project" value="UniProtKB-KW"/>
</dbReference>
<dbReference type="InterPro" id="IPR027417">
    <property type="entry name" value="P-loop_NTPase"/>
</dbReference>
<dbReference type="AlphaFoldDB" id="A0A8R1I3C6"/>
<dbReference type="GO" id="GO:0055087">
    <property type="term" value="C:Ski complex"/>
    <property type="evidence" value="ECO:0007669"/>
    <property type="project" value="TreeGrafter"/>
</dbReference>
<feature type="compositionally biased region" description="Basic and acidic residues" evidence="6">
    <location>
        <begin position="88"/>
        <end position="99"/>
    </location>
</feature>
<keyword evidence="4" id="KW-0067">ATP-binding</keyword>
<evidence type="ECO:0000256" key="5">
    <source>
        <dbReference type="ARBA" id="ARBA00047984"/>
    </source>
</evidence>
<keyword evidence="3" id="KW-0347">Helicase</keyword>
<dbReference type="Proteomes" id="UP000005237">
    <property type="component" value="Unassembled WGS sequence"/>
</dbReference>
<protein>
    <recommendedName>
        <fullName evidence="9">RNA helicase</fullName>
    </recommendedName>
</protein>
<evidence type="ECO:0000256" key="2">
    <source>
        <dbReference type="ARBA" id="ARBA00022801"/>
    </source>
</evidence>
<dbReference type="EnsemblMetazoa" id="CJA19961.1">
    <property type="protein sequence ID" value="CJA19961.1"/>
    <property type="gene ID" value="WBGene00175532"/>
</dbReference>
<feature type="region of interest" description="Disordered" evidence="6">
    <location>
        <begin position="88"/>
        <end position="111"/>
    </location>
</feature>
<dbReference type="PANTHER" id="PTHR12131:SF1">
    <property type="entry name" value="ATP-DEPENDENT RNA HELICASE SUPV3L1, MITOCHONDRIAL-RELATED"/>
    <property type="match status" value="1"/>
</dbReference>
<reference evidence="7" key="2">
    <citation type="submission" date="2022-06" db="UniProtKB">
        <authorList>
            <consortium name="EnsemblMetazoa"/>
        </authorList>
    </citation>
    <scope>IDENTIFICATION</scope>
    <source>
        <strain evidence="7">DF5081</strain>
    </source>
</reference>
<evidence type="ECO:0000313" key="8">
    <source>
        <dbReference type="Proteomes" id="UP000005237"/>
    </source>
</evidence>
<evidence type="ECO:0000256" key="6">
    <source>
        <dbReference type="SAM" id="MobiDB-lite"/>
    </source>
</evidence>